<proteinExistence type="predicted"/>
<feature type="non-terminal residue" evidence="1">
    <location>
        <position position="1"/>
    </location>
</feature>
<evidence type="ECO:0000313" key="2">
    <source>
        <dbReference type="Proteomes" id="UP000789920"/>
    </source>
</evidence>
<feature type="non-terminal residue" evidence="1">
    <location>
        <position position="159"/>
    </location>
</feature>
<accession>A0ACA9SGE7</accession>
<sequence>IDIDYPNKLPCYPQDSSFDINDLDPVFVSFLADVSEKLKQSNSNKILTVTAGQFPIRSLNHSNSGIINFVNIQAFYLNIGNIGNKSAGAGIDNIRRIFDNWNSYVDKSKLTLGIDFGGIVEVVTSNDIATDTDNQNLVVVNDVTTQFSFADESVQDLCR</sequence>
<dbReference type="Proteomes" id="UP000789920">
    <property type="component" value="Unassembled WGS sequence"/>
</dbReference>
<gene>
    <name evidence="1" type="ORF">RPERSI_LOCUS30872</name>
</gene>
<keyword evidence="2" id="KW-1185">Reference proteome</keyword>
<organism evidence="1 2">
    <name type="scientific">Racocetra persica</name>
    <dbReference type="NCBI Taxonomy" id="160502"/>
    <lineage>
        <taxon>Eukaryota</taxon>
        <taxon>Fungi</taxon>
        <taxon>Fungi incertae sedis</taxon>
        <taxon>Mucoromycota</taxon>
        <taxon>Glomeromycotina</taxon>
        <taxon>Glomeromycetes</taxon>
        <taxon>Diversisporales</taxon>
        <taxon>Gigasporaceae</taxon>
        <taxon>Racocetra</taxon>
    </lineage>
</organism>
<reference evidence="1" key="1">
    <citation type="submission" date="2021-06" db="EMBL/GenBank/DDBJ databases">
        <authorList>
            <person name="Kallberg Y."/>
            <person name="Tangrot J."/>
            <person name="Rosling A."/>
        </authorList>
    </citation>
    <scope>NUCLEOTIDE SEQUENCE</scope>
    <source>
        <strain evidence="1">MA461A</strain>
    </source>
</reference>
<dbReference type="EMBL" id="CAJVQC010122187">
    <property type="protein sequence ID" value="CAG8838973.1"/>
    <property type="molecule type" value="Genomic_DNA"/>
</dbReference>
<evidence type="ECO:0000313" key="1">
    <source>
        <dbReference type="EMBL" id="CAG8838973.1"/>
    </source>
</evidence>
<protein>
    <submittedName>
        <fullName evidence="1">22447_t:CDS:1</fullName>
    </submittedName>
</protein>
<name>A0ACA9SGE7_9GLOM</name>
<comment type="caution">
    <text evidence="1">The sequence shown here is derived from an EMBL/GenBank/DDBJ whole genome shotgun (WGS) entry which is preliminary data.</text>
</comment>